<reference evidence="1" key="1">
    <citation type="submission" date="2018-05" db="EMBL/GenBank/DDBJ databases">
        <authorList>
            <person name="Lanie J.A."/>
            <person name="Ng W.-L."/>
            <person name="Kazmierczak K.M."/>
            <person name="Andrzejewski T.M."/>
            <person name="Davidsen T.M."/>
            <person name="Wayne K.J."/>
            <person name="Tettelin H."/>
            <person name="Glass J.I."/>
            <person name="Rusch D."/>
            <person name="Podicherti R."/>
            <person name="Tsui H.-C.T."/>
            <person name="Winkler M.E."/>
        </authorList>
    </citation>
    <scope>NUCLEOTIDE SEQUENCE</scope>
</reference>
<evidence type="ECO:0000313" key="1">
    <source>
        <dbReference type="EMBL" id="SVD65219.1"/>
    </source>
</evidence>
<dbReference type="EMBL" id="UINC01164391">
    <property type="protein sequence ID" value="SVD65219.1"/>
    <property type="molecule type" value="Genomic_DNA"/>
</dbReference>
<feature type="non-terminal residue" evidence="1">
    <location>
        <position position="27"/>
    </location>
</feature>
<dbReference type="AlphaFoldDB" id="A0A382X2Z4"/>
<accession>A0A382X2Z4</accession>
<proteinExistence type="predicted"/>
<name>A0A382X2Z4_9ZZZZ</name>
<organism evidence="1">
    <name type="scientific">marine metagenome</name>
    <dbReference type="NCBI Taxonomy" id="408172"/>
    <lineage>
        <taxon>unclassified sequences</taxon>
        <taxon>metagenomes</taxon>
        <taxon>ecological metagenomes</taxon>
    </lineage>
</organism>
<gene>
    <name evidence="1" type="ORF">METZ01_LOCUS418073</name>
</gene>
<sequence length="27" mass="3324">MTYIDKDTRMSFWHLARLRQHFSSAKP</sequence>
<protein>
    <submittedName>
        <fullName evidence="1">Uncharacterized protein</fullName>
    </submittedName>
</protein>